<dbReference type="AlphaFoldDB" id="A0A059FQY1"/>
<dbReference type="Gene3D" id="3.30.70.120">
    <property type="match status" value="1"/>
</dbReference>
<name>A0A059FQY1_9PROT</name>
<reference evidence="2 3" key="1">
    <citation type="submission" date="2013-04" db="EMBL/GenBank/DDBJ databases">
        <title>Hyphomonas hirschiana VP5 Genome Sequencing.</title>
        <authorList>
            <person name="Lai Q."/>
            <person name="Shao Z."/>
        </authorList>
    </citation>
    <scope>NUCLEOTIDE SEQUENCE [LARGE SCALE GENOMIC DNA]</scope>
    <source>
        <strain evidence="2 3">VP5</strain>
    </source>
</reference>
<dbReference type="RefSeq" id="WP_011646539.1">
    <property type="nucleotide sequence ID" value="NZ_ARYI01000008.1"/>
</dbReference>
<evidence type="ECO:0000313" key="2">
    <source>
        <dbReference type="EMBL" id="KCZ93044.1"/>
    </source>
</evidence>
<dbReference type="InterPro" id="IPR002187">
    <property type="entry name" value="N-reg_PII"/>
</dbReference>
<dbReference type="Pfam" id="PF00543">
    <property type="entry name" value="P-II"/>
    <property type="match status" value="1"/>
</dbReference>
<dbReference type="OrthoDB" id="7595716at2"/>
<comment type="caution">
    <text evidence="2">The sequence shown here is derived from an EMBL/GenBank/DDBJ whole genome shotgun (WGS) entry which is preliminary data.</text>
</comment>
<proteinExistence type="predicted"/>
<dbReference type="SUPFAM" id="SSF54913">
    <property type="entry name" value="GlnB-like"/>
    <property type="match status" value="1"/>
</dbReference>
<sequence length="101" mass="11144">MHIRYRCELIIERMAAPRAFRILEDAGLTGYTVLPAISGFGGATRWNRDTDMSASSDMVVIVSIGAQDRIDAALTEIERLLSNHIGVLSVGEVRVLRPGRF</sequence>
<dbReference type="InterPro" id="IPR015867">
    <property type="entry name" value="N-reg_PII/ATP_PRibTrfase_C"/>
</dbReference>
<dbReference type="EMBL" id="ARYI01000008">
    <property type="protein sequence ID" value="KCZ93044.1"/>
    <property type="molecule type" value="Genomic_DNA"/>
</dbReference>
<evidence type="ECO:0000313" key="3">
    <source>
        <dbReference type="Proteomes" id="UP000025061"/>
    </source>
</evidence>
<keyword evidence="3" id="KW-1185">Reference proteome</keyword>
<dbReference type="GO" id="GO:0030234">
    <property type="term" value="F:enzyme regulator activity"/>
    <property type="evidence" value="ECO:0007669"/>
    <property type="project" value="InterPro"/>
</dbReference>
<dbReference type="GO" id="GO:0006808">
    <property type="term" value="P:regulation of nitrogen utilization"/>
    <property type="evidence" value="ECO:0007669"/>
    <property type="project" value="InterPro"/>
</dbReference>
<dbReference type="PATRIC" id="fig|1280951.3.peg.2051"/>
<organism evidence="2 3">
    <name type="scientific">Hyphomonas hirschiana VP5</name>
    <dbReference type="NCBI Taxonomy" id="1280951"/>
    <lineage>
        <taxon>Bacteria</taxon>
        <taxon>Pseudomonadati</taxon>
        <taxon>Pseudomonadota</taxon>
        <taxon>Alphaproteobacteria</taxon>
        <taxon>Hyphomonadales</taxon>
        <taxon>Hyphomonadaceae</taxon>
        <taxon>Hyphomonas</taxon>
    </lineage>
</organism>
<dbReference type="InterPro" id="IPR011322">
    <property type="entry name" value="N-reg_PII-like_a/b"/>
</dbReference>
<evidence type="ECO:0000256" key="1">
    <source>
        <dbReference type="ARBA" id="ARBA00015681"/>
    </source>
</evidence>
<gene>
    <name evidence="2" type="ORF">HHI_10164</name>
</gene>
<protein>
    <recommendedName>
        <fullName evidence="1">Nitrogen regulatory protein P-II</fullName>
    </recommendedName>
</protein>
<accession>A0A059FQY1</accession>
<dbReference type="Proteomes" id="UP000025061">
    <property type="component" value="Unassembled WGS sequence"/>
</dbReference>